<comment type="caution">
    <text evidence="4">The sequence shown here is derived from an EMBL/GenBank/DDBJ whole genome shotgun (WGS) entry which is preliminary data.</text>
</comment>
<evidence type="ECO:0000256" key="1">
    <source>
        <dbReference type="SAM" id="Coils"/>
    </source>
</evidence>
<feature type="transmembrane region" description="Helical" evidence="2">
    <location>
        <begin position="440"/>
        <end position="458"/>
    </location>
</feature>
<dbReference type="PANTHER" id="PTHR41259">
    <property type="entry name" value="DOUBLE-STRAND BREAK REPAIR RAD50 ATPASE, PUTATIVE-RELATED"/>
    <property type="match status" value="1"/>
</dbReference>
<keyword evidence="2" id="KW-1133">Transmembrane helix</keyword>
<keyword evidence="5" id="KW-1185">Reference proteome</keyword>
<sequence>MRLIELNINSFGRFINETPMVGLPNSFVLFYGKNESGKTTLFHLIKSLLYGFTPANRDQHPYNPWEVDKIDFSGRLRLDNGEEIEITRKLLSTPRGQLLQGNNAIDLRNKPLPYVNHISTEIYEKIYSLRVEDLVQLQGKGWDEIQDKLLANYGSHLIRNTREVLKELQEEANSVYRESGRGGFLIKKLEGEIKSLKKERLEAIKRQQDIRENQQRLEVINNLIEEKSLERIKLKQLTAKVKKLIPLKGLLKDLEATSNSFINKDIYDDLPKNPLEKRDELNELVNQLNDFIEDKQRMINLKSNKVSDVTDYEKQILHSKDEINEYVKNAGRIQYMRDSVEKLKTEINIINERIKYEGKKLLNEEVNNEILASIEGLSLSQTKIAYEDYRKVKADIDDATKSYEFLSNQSINFKIPSFYVISAIAGTIIAAVGYGLNASIITFLGVVIGVFGGGGYVTSKLLKNQLYKQKNDDAQIKALQKKLEEATIKLANAKEALFSLFRGIPLPEVVILNIDEMVLSGIIKIKDDIYQLNEKQKLLKEKEGSLNKEVEGLQNFLNTLEITDTNENSLYSLKEQLDGVQKKLLVNDGLIEELEALKEEESSLNKKLQEVLKLLADIEEKLKILGNGDIEKGVEIFQLNNKLELKLRLIEEKLMEWSNIEEQKKELNQLENNEGWIFQDLQLEKTELVMEELEEKLQELRDEKKEKQLAIDNLLNSITIDDIESQLLMIQSDYEMACIKRDKLALLTEIIKKAEEEFREENQPDVLKNASHYFNIITNGRYSNIYVEETDEGTCIMVKKAGVLAAQQVTESFSKGTLNQLYLSLRLSLMDHLDKGFEKLPVCFDELFINWDKERLENNFKLLKEISHNRQIFFFTCHNWLAEQIENTFNTTRISL</sequence>
<gene>
    <name evidence="4" type="ORF">F8154_09210</name>
</gene>
<dbReference type="RefSeq" id="WP_151861326.1">
    <property type="nucleotide sequence ID" value="NZ_WBZC01000029.1"/>
</dbReference>
<dbReference type="Proteomes" id="UP000432715">
    <property type="component" value="Unassembled WGS sequence"/>
</dbReference>
<dbReference type="EMBL" id="WBZC01000029">
    <property type="protein sequence ID" value="KAB3534389.1"/>
    <property type="molecule type" value="Genomic_DNA"/>
</dbReference>
<dbReference type="PANTHER" id="PTHR41259:SF1">
    <property type="entry name" value="DOUBLE-STRAND BREAK REPAIR RAD50 ATPASE, PUTATIVE-RELATED"/>
    <property type="match status" value="1"/>
</dbReference>
<dbReference type="SUPFAM" id="SSF52540">
    <property type="entry name" value="P-loop containing nucleoside triphosphate hydrolases"/>
    <property type="match status" value="1"/>
</dbReference>
<dbReference type="Gene3D" id="3.40.50.300">
    <property type="entry name" value="P-loop containing nucleotide triphosphate hydrolases"/>
    <property type="match status" value="2"/>
</dbReference>
<organism evidence="4 5">
    <name type="scientific">Alkaliphilus pronyensis</name>
    <dbReference type="NCBI Taxonomy" id="1482732"/>
    <lineage>
        <taxon>Bacteria</taxon>
        <taxon>Bacillati</taxon>
        <taxon>Bacillota</taxon>
        <taxon>Clostridia</taxon>
        <taxon>Peptostreptococcales</taxon>
        <taxon>Natronincolaceae</taxon>
        <taxon>Alkaliphilus</taxon>
    </lineage>
</organism>
<proteinExistence type="predicted"/>
<keyword evidence="1" id="KW-0175">Coiled coil</keyword>
<feature type="coiled-coil region" evidence="1">
    <location>
        <begin position="580"/>
        <end position="717"/>
    </location>
</feature>
<dbReference type="InterPro" id="IPR027417">
    <property type="entry name" value="P-loop_NTPase"/>
</dbReference>
<evidence type="ECO:0000259" key="3">
    <source>
        <dbReference type="Pfam" id="PF13514"/>
    </source>
</evidence>
<accession>A0A6I0EZ28</accession>
<evidence type="ECO:0000313" key="5">
    <source>
        <dbReference type="Proteomes" id="UP000432715"/>
    </source>
</evidence>
<dbReference type="AlphaFoldDB" id="A0A6I0EZ28"/>
<feature type="coiled-coil region" evidence="1">
    <location>
        <begin position="158"/>
        <end position="240"/>
    </location>
</feature>
<keyword evidence="2" id="KW-0472">Membrane</keyword>
<keyword evidence="2" id="KW-0812">Transmembrane</keyword>
<feature type="coiled-coil region" evidence="1">
    <location>
        <begin position="469"/>
        <end position="496"/>
    </location>
</feature>
<evidence type="ECO:0000256" key="2">
    <source>
        <dbReference type="SAM" id="Phobius"/>
    </source>
</evidence>
<evidence type="ECO:0000313" key="4">
    <source>
        <dbReference type="EMBL" id="KAB3534389.1"/>
    </source>
</evidence>
<name>A0A6I0EZ28_9FIRM</name>
<feature type="domain" description="YhaN AAA" evidence="3">
    <location>
        <begin position="1"/>
        <end position="204"/>
    </location>
</feature>
<reference evidence="4 5" key="1">
    <citation type="submission" date="2019-10" db="EMBL/GenBank/DDBJ databases">
        <title>Alkaliphilus serpentinus sp. nov. and Alkaliphilus pronyensis sp. nov., two novel anaerobic alkaliphilic species isolated from the serpentinized-hosted hydrothermal field of the Prony Bay (New Caledonia).</title>
        <authorList>
            <person name="Postec A."/>
        </authorList>
    </citation>
    <scope>NUCLEOTIDE SEQUENCE [LARGE SCALE GENOMIC DNA]</scope>
    <source>
        <strain evidence="4 5">LacV</strain>
    </source>
</reference>
<dbReference type="InterPro" id="IPR038734">
    <property type="entry name" value="YhaN_AAA"/>
</dbReference>
<dbReference type="OrthoDB" id="9764467at2"/>
<protein>
    <submittedName>
        <fullName evidence="4">AAA family ATPase</fullName>
    </submittedName>
</protein>
<feature type="transmembrane region" description="Helical" evidence="2">
    <location>
        <begin position="417"/>
        <end position="434"/>
    </location>
</feature>
<dbReference type="Pfam" id="PF13514">
    <property type="entry name" value="AAA_27"/>
    <property type="match status" value="1"/>
</dbReference>